<evidence type="ECO:0000313" key="3">
    <source>
        <dbReference type="Proteomes" id="UP000734854"/>
    </source>
</evidence>
<feature type="region of interest" description="Disordered" evidence="1">
    <location>
        <begin position="43"/>
        <end position="112"/>
    </location>
</feature>
<accession>A0A8J5KRC1</accession>
<reference evidence="2 3" key="1">
    <citation type="submission" date="2020-08" db="EMBL/GenBank/DDBJ databases">
        <title>Plant Genome Project.</title>
        <authorList>
            <person name="Zhang R.-G."/>
        </authorList>
    </citation>
    <scope>NUCLEOTIDE SEQUENCE [LARGE SCALE GENOMIC DNA]</scope>
    <source>
        <tissue evidence="2">Rhizome</tissue>
    </source>
</reference>
<comment type="caution">
    <text evidence="2">The sequence shown here is derived from an EMBL/GenBank/DDBJ whole genome shotgun (WGS) entry which is preliminary data.</text>
</comment>
<name>A0A8J5KRC1_ZINOF</name>
<gene>
    <name evidence="2" type="ORF">ZIOFF_047779</name>
</gene>
<feature type="compositionally biased region" description="Low complexity" evidence="1">
    <location>
        <begin position="92"/>
        <end position="112"/>
    </location>
</feature>
<keyword evidence="3" id="KW-1185">Reference proteome</keyword>
<dbReference type="EMBL" id="JACMSC010000013">
    <property type="protein sequence ID" value="KAG6492812.1"/>
    <property type="molecule type" value="Genomic_DNA"/>
</dbReference>
<sequence>MRVKPQRCEGKGKCSRILTSLEARAISGRGNLASPFLAATRPECITENQEYEPRTKRTSAPAGSNSRHVREGGGGFATEADADASGSTSTEDQASYASASFAAPFPDAQPTR</sequence>
<evidence type="ECO:0000313" key="2">
    <source>
        <dbReference type="EMBL" id="KAG6492812.1"/>
    </source>
</evidence>
<dbReference type="Proteomes" id="UP000734854">
    <property type="component" value="Unassembled WGS sequence"/>
</dbReference>
<evidence type="ECO:0000256" key="1">
    <source>
        <dbReference type="SAM" id="MobiDB-lite"/>
    </source>
</evidence>
<protein>
    <submittedName>
        <fullName evidence="2">Uncharacterized protein</fullName>
    </submittedName>
</protein>
<proteinExistence type="predicted"/>
<organism evidence="2 3">
    <name type="scientific">Zingiber officinale</name>
    <name type="common">Ginger</name>
    <name type="synonym">Amomum zingiber</name>
    <dbReference type="NCBI Taxonomy" id="94328"/>
    <lineage>
        <taxon>Eukaryota</taxon>
        <taxon>Viridiplantae</taxon>
        <taxon>Streptophyta</taxon>
        <taxon>Embryophyta</taxon>
        <taxon>Tracheophyta</taxon>
        <taxon>Spermatophyta</taxon>
        <taxon>Magnoliopsida</taxon>
        <taxon>Liliopsida</taxon>
        <taxon>Zingiberales</taxon>
        <taxon>Zingiberaceae</taxon>
        <taxon>Zingiber</taxon>
    </lineage>
</organism>
<dbReference type="AlphaFoldDB" id="A0A8J5KRC1"/>